<keyword evidence="2" id="KW-1185">Reference proteome</keyword>
<evidence type="ECO:0000313" key="2">
    <source>
        <dbReference type="Proteomes" id="UP000009282"/>
    </source>
</evidence>
<dbReference type="PANTHER" id="PTHR45458:SF1">
    <property type="entry name" value="SHORT CHAIN DEHYDROGENASE"/>
    <property type="match status" value="1"/>
</dbReference>
<dbReference type="RefSeq" id="WP_014107816.1">
    <property type="nucleotide sequence ID" value="NC_016041.1"/>
</dbReference>
<dbReference type="HOGENOM" id="CLU_010194_9_7_6"/>
<dbReference type="STRING" id="1085623.GNIT_0797"/>
<sequence length="261" mass="28951">MQQTDSDKKYALVIGANGGIGKEVVSQVSAQQRFDTIYTLSRGEAAYNISDFSAHTKLIHKAMDTADEAAVKSFIDELKDNGVKLSLVICTTGILHQEANTQSTPEVVGLKPEKRLEDMHEMQLAEYFRINSILPAIWLQNLVKVVDKQGANLVFFSARVGSISENELGGWYGYRASKAALNMLVKTAAVEYKRRAPNVSLMCYHPGTVDTGLSKPFQANVKPEKLFTPQFTVEQLLSICADLNPEQSPFYLDWKGEAIAW</sequence>
<dbReference type="AlphaFoldDB" id="G4QJ73"/>
<dbReference type="EMBL" id="CP003060">
    <property type="protein sequence ID" value="AEP28941.1"/>
    <property type="molecule type" value="Genomic_DNA"/>
</dbReference>
<name>G4QJ73_GLANF</name>
<gene>
    <name evidence="1" type="ordered locus">GNIT_0797</name>
</gene>
<dbReference type="InterPro" id="IPR036291">
    <property type="entry name" value="NAD(P)-bd_dom_sf"/>
</dbReference>
<dbReference type="PRINTS" id="PR00081">
    <property type="entry name" value="GDHRDH"/>
</dbReference>
<dbReference type="SUPFAM" id="SSF51735">
    <property type="entry name" value="NAD(P)-binding Rossmann-fold domains"/>
    <property type="match status" value="1"/>
</dbReference>
<dbReference type="InterPro" id="IPR052184">
    <property type="entry name" value="SDR_enzymes"/>
</dbReference>
<dbReference type="PANTHER" id="PTHR45458">
    <property type="entry name" value="SHORT-CHAIN DEHYDROGENASE/REDUCTASE SDR"/>
    <property type="match status" value="1"/>
</dbReference>
<dbReference type="GO" id="GO:0016616">
    <property type="term" value="F:oxidoreductase activity, acting on the CH-OH group of donors, NAD or NADP as acceptor"/>
    <property type="evidence" value="ECO:0007669"/>
    <property type="project" value="TreeGrafter"/>
</dbReference>
<reference evidence="1 2" key="1">
    <citation type="journal article" date="2011" name="J. Bacteriol.">
        <title>Complete genome sequence of seawater bacterium Glaciecola nitratireducens FR1064T.</title>
        <authorList>
            <person name="Bian F."/>
            <person name="Qin Q.L."/>
            <person name="Xie B.B."/>
            <person name="Shu Y.L."/>
            <person name="Zhang X.Y."/>
            <person name="Yu Y."/>
            <person name="Chen B."/>
            <person name="Chen X.L."/>
            <person name="Zhou B.C."/>
            <person name="Zhang Y.Z."/>
        </authorList>
    </citation>
    <scope>NUCLEOTIDE SEQUENCE [LARGE SCALE GENOMIC DNA]</scope>
    <source>
        <strain evidence="2">JCM 12485 / KCTC 12276 / FR1064</strain>
    </source>
</reference>
<organism evidence="1 2">
    <name type="scientific">Glaciecola nitratireducens (strain JCM 12485 / KCTC 12276 / FR1064)</name>
    <dbReference type="NCBI Taxonomy" id="1085623"/>
    <lineage>
        <taxon>Bacteria</taxon>
        <taxon>Pseudomonadati</taxon>
        <taxon>Pseudomonadota</taxon>
        <taxon>Gammaproteobacteria</taxon>
        <taxon>Alteromonadales</taxon>
        <taxon>Alteromonadaceae</taxon>
        <taxon>Brumicola</taxon>
    </lineage>
</organism>
<dbReference type="Proteomes" id="UP000009282">
    <property type="component" value="Chromosome"/>
</dbReference>
<proteinExistence type="predicted"/>
<dbReference type="Pfam" id="PF00106">
    <property type="entry name" value="adh_short"/>
    <property type="match status" value="1"/>
</dbReference>
<protein>
    <submittedName>
        <fullName evidence="1">Cell-cell signaling protein, C-factor</fullName>
    </submittedName>
</protein>
<dbReference type="InterPro" id="IPR002347">
    <property type="entry name" value="SDR_fam"/>
</dbReference>
<evidence type="ECO:0000313" key="1">
    <source>
        <dbReference type="EMBL" id="AEP28941.1"/>
    </source>
</evidence>
<dbReference type="KEGG" id="gni:GNIT_0797"/>
<dbReference type="Gene3D" id="3.40.50.720">
    <property type="entry name" value="NAD(P)-binding Rossmann-like Domain"/>
    <property type="match status" value="1"/>
</dbReference>
<accession>G4QJ73</accession>
<dbReference type="OrthoDB" id="9785826at2"/>
<dbReference type="eggNOG" id="COG1028">
    <property type="taxonomic scope" value="Bacteria"/>
</dbReference>